<proteinExistence type="predicted"/>
<protein>
    <submittedName>
        <fullName evidence="1">Uncharacterized protein</fullName>
    </submittedName>
</protein>
<organism evidence="1 2">
    <name type="scientific">Choristoneura fumiferana</name>
    <name type="common">Spruce budworm moth</name>
    <name type="synonym">Archips fumiferana</name>
    <dbReference type="NCBI Taxonomy" id="7141"/>
    <lineage>
        <taxon>Eukaryota</taxon>
        <taxon>Metazoa</taxon>
        <taxon>Ecdysozoa</taxon>
        <taxon>Arthropoda</taxon>
        <taxon>Hexapoda</taxon>
        <taxon>Insecta</taxon>
        <taxon>Pterygota</taxon>
        <taxon>Neoptera</taxon>
        <taxon>Endopterygota</taxon>
        <taxon>Lepidoptera</taxon>
        <taxon>Glossata</taxon>
        <taxon>Ditrysia</taxon>
        <taxon>Tortricoidea</taxon>
        <taxon>Tortricidae</taxon>
        <taxon>Tortricinae</taxon>
        <taxon>Choristoneura</taxon>
    </lineage>
</organism>
<keyword evidence="2" id="KW-1185">Reference proteome</keyword>
<evidence type="ECO:0000313" key="2">
    <source>
        <dbReference type="Proteomes" id="UP001064048"/>
    </source>
</evidence>
<reference evidence="1 2" key="1">
    <citation type="journal article" date="2022" name="Genome Biol. Evol.">
        <title>The Spruce Budworm Genome: Reconstructing the Evolutionary History of Antifreeze Proteins.</title>
        <authorList>
            <person name="Beliveau C."/>
            <person name="Gagne P."/>
            <person name="Picq S."/>
            <person name="Vernygora O."/>
            <person name="Keeling C.I."/>
            <person name="Pinkney K."/>
            <person name="Doucet D."/>
            <person name="Wen F."/>
            <person name="Johnston J.S."/>
            <person name="Maaroufi H."/>
            <person name="Boyle B."/>
            <person name="Laroche J."/>
            <person name="Dewar K."/>
            <person name="Juretic N."/>
            <person name="Blackburn G."/>
            <person name="Nisole A."/>
            <person name="Brunet B."/>
            <person name="Brandao M."/>
            <person name="Lumley L."/>
            <person name="Duan J."/>
            <person name="Quan G."/>
            <person name="Lucarotti C.J."/>
            <person name="Roe A.D."/>
            <person name="Sperling F.A.H."/>
            <person name="Levesque R.C."/>
            <person name="Cusson M."/>
        </authorList>
    </citation>
    <scope>NUCLEOTIDE SEQUENCE [LARGE SCALE GENOMIC DNA]</scope>
    <source>
        <strain evidence="1">Glfc:IPQL:Cfum</strain>
    </source>
</reference>
<dbReference type="EMBL" id="CM046120">
    <property type="protein sequence ID" value="KAI8437486.1"/>
    <property type="molecule type" value="Genomic_DNA"/>
</dbReference>
<gene>
    <name evidence="1" type="ORF">MSG28_011805</name>
</gene>
<sequence length="166" mass="17695">MVIPVDGAAEDSPEVTTYNEVQKRARSSIDQTFGILKARRAKTTQKLLSSVDTVTVSIKIRKKMEGGCRRAALLATIDTLSELWARALEVSAGRAAAALRARDGAGRVLGSRAEPLTGKALPKSDAAPAAPAGPATAAADALQRAREDRDRLIRDLKQGLANDRMY</sequence>
<dbReference type="Proteomes" id="UP001064048">
    <property type="component" value="Chromosome 20"/>
</dbReference>
<comment type="caution">
    <text evidence="1">The sequence shown here is derived from an EMBL/GenBank/DDBJ whole genome shotgun (WGS) entry which is preliminary data.</text>
</comment>
<name>A0ACC0KLN1_CHOFU</name>
<evidence type="ECO:0000313" key="1">
    <source>
        <dbReference type="EMBL" id="KAI8437486.1"/>
    </source>
</evidence>
<accession>A0ACC0KLN1</accession>